<feature type="compositionally biased region" description="Gly residues" evidence="1">
    <location>
        <begin position="30"/>
        <end position="50"/>
    </location>
</feature>
<organism evidence="2 3">
    <name type="scientific">Acanthoscelides obtectus</name>
    <name type="common">Bean weevil</name>
    <name type="synonym">Bruchus obtectus</name>
    <dbReference type="NCBI Taxonomy" id="200917"/>
    <lineage>
        <taxon>Eukaryota</taxon>
        <taxon>Metazoa</taxon>
        <taxon>Ecdysozoa</taxon>
        <taxon>Arthropoda</taxon>
        <taxon>Hexapoda</taxon>
        <taxon>Insecta</taxon>
        <taxon>Pterygota</taxon>
        <taxon>Neoptera</taxon>
        <taxon>Endopterygota</taxon>
        <taxon>Coleoptera</taxon>
        <taxon>Polyphaga</taxon>
        <taxon>Cucujiformia</taxon>
        <taxon>Chrysomeloidea</taxon>
        <taxon>Chrysomelidae</taxon>
        <taxon>Bruchinae</taxon>
        <taxon>Bruchini</taxon>
        <taxon>Acanthoscelides</taxon>
    </lineage>
</organism>
<feature type="region of interest" description="Disordered" evidence="1">
    <location>
        <begin position="1"/>
        <end position="84"/>
    </location>
</feature>
<dbReference type="EMBL" id="CAKOFQ010006651">
    <property type="protein sequence ID" value="CAH1953652.1"/>
    <property type="molecule type" value="Genomic_DNA"/>
</dbReference>
<accession>A0A9P0JN40</accession>
<evidence type="ECO:0000313" key="3">
    <source>
        <dbReference type="Proteomes" id="UP001152888"/>
    </source>
</evidence>
<gene>
    <name evidence="2" type="ORF">ACAOBT_LOCUS153</name>
</gene>
<name>A0A9P0JN40_ACAOB</name>
<reference evidence="2" key="1">
    <citation type="submission" date="2022-03" db="EMBL/GenBank/DDBJ databases">
        <authorList>
            <person name="Sayadi A."/>
        </authorList>
    </citation>
    <scope>NUCLEOTIDE SEQUENCE</scope>
</reference>
<dbReference type="Proteomes" id="UP001152888">
    <property type="component" value="Unassembled WGS sequence"/>
</dbReference>
<proteinExistence type="predicted"/>
<feature type="compositionally biased region" description="Basic and acidic residues" evidence="1">
    <location>
        <begin position="67"/>
        <end position="84"/>
    </location>
</feature>
<evidence type="ECO:0000256" key="1">
    <source>
        <dbReference type="SAM" id="MobiDB-lite"/>
    </source>
</evidence>
<keyword evidence="3" id="KW-1185">Reference proteome</keyword>
<dbReference type="OrthoDB" id="6592428at2759"/>
<dbReference type="AlphaFoldDB" id="A0A9P0JN40"/>
<feature type="compositionally biased region" description="Low complexity" evidence="1">
    <location>
        <begin position="1"/>
        <end position="29"/>
    </location>
</feature>
<comment type="caution">
    <text evidence="2">The sequence shown here is derived from an EMBL/GenBank/DDBJ whole genome shotgun (WGS) entry which is preliminary data.</text>
</comment>
<protein>
    <submittedName>
        <fullName evidence="2">Uncharacterized protein</fullName>
    </submittedName>
</protein>
<sequence>MSARPSASRASAGKASAKGSVSGKSSTTGGKKGGVASGGALGTGGTAGGPGEKKDNTIPPFSTTTRGAEHSGRPGKDTTPETLEKIHDMVLPDRRLKKWKFVEEIGISHGSVVSILNDHLGMIKLSARQMI</sequence>
<evidence type="ECO:0000313" key="2">
    <source>
        <dbReference type="EMBL" id="CAH1953652.1"/>
    </source>
</evidence>